<gene>
    <name evidence="8" type="ORF">LTR77_008632</name>
</gene>
<organism evidence="8 9">
    <name type="scientific">Saxophila tyrrhenica</name>
    <dbReference type="NCBI Taxonomy" id="1690608"/>
    <lineage>
        <taxon>Eukaryota</taxon>
        <taxon>Fungi</taxon>
        <taxon>Dikarya</taxon>
        <taxon>Ascomycota</taxon>
        <taxon>Pezizomycotina</taxon>
        <taxon>Dothideomycetes</taxon>
        <taxon>Dothideomycetidae</taxon>
        <taxon>Mycosphaerellales</taxon>
        <taxon>Extremaceae</taxon>
        <taxon>Saxophila</taxon>
    </lineage>
</organism>
<evidence type="ECO:0000256" key="6">
    <source>
        <dbReference type="SAM" id="Phobius"/>
    </source>
</evidence>
<dbReference type="InterPro" id="IPR005829">
    <property type="entry name" value="Sugar_transporter_CS"/>
</dbReference>
<sequence>MSSHRQHYGEEGRMSARQVEEQKPAMAMLNVQHVTYTSPSIQESQDELLYAEADESSMNFRRAMVLVAMGFLWTSSQMPLYFYGGIQINVLQSIGGYAQFVWLGLSGLIPLAIVTPFVGALSDLFGRRNIGLTAFALIIFGNIMCATAQHMNVFLAGTILIAVGAGIGELVALAVTADIAPPKHRGLYVGAVVSTVLPFCPSTLYAQLIAHASTWRWVGLLIGGWSFVGTVLLAVFYWPPPTKTLHTRRELFLRIDWTGGFLSTAAICLILVGLSLPTSGYKWSDHRTLVSLILGIFSAFAFAIWEWRFARYPMLPARLKEKNPRVLTIVLLIMFVSGANYFAVLAYWPNQYQNVYADGSPTSAGIGSLPVMLGIISGSIVVTALVSILKGRIRMLLVVSSIVMVAFNGAMAAGTKDNLPAMWAILCVACLGVGATLVPTQVIAGIICPDDLLATITAITITVRILGGCLAYAVYTNIFASKFASEAATKIVPTLLSYGITDAQEMSRIVEVIRGGGFQLLADYPGIETQARVAEITAAGKEALLHSYPVVYYASVGFGAIAIIASFFLTGIEDQMTGDAAVKIG</sequence>
<evidence type="ECO:0000256" key="4">
    <source>
        <dbReference type="ARBA" id="ARBA00022989"/>
    </source>
</evidence>
<evidence type="ECO:0000256" key="2">
    <source>
        <dbReference type="ARBA" id="ARBA00022448"/>
    </source>
</evidence>
<comment type="subcellular location">
    <subcellularLocation>
        <location evidence="1">Membrane</location>
        <topology evidence="1">Multi-pass membrane protein</topology>
    </subcellularLocation>
</comment>
<dbReference type="PANTHER" id="PTHR23501:SF109">
    <property type="entry name" value="MAJOR FACILITATOR SUPERFAMILY (MFS) PROFILE DOMAIN-CONTAINING PROTEIN-RELATED"/>
    <property type="match status" value="1"/>
</dbReference>
<dbReference type="InterPro" id="IPR020846">
    <property type="entry name" value="MFS_dom"/>
</dbReference>
<feature type="transmembrane region" description="Helical" evidence="6">
    <location>
        <begin position="155"/>
        <end position="175"/>
    </location>
</feature>
<keyword evidence="5 6" id="KW-0472">Membrane</keyword>
<dbReference type="PANTHER" id="PTHR23501">
    <property type="entry name" value="MAJOR FACILITATOR SUPERFAMILY"/>
    <property type="match status" value="1"/>
</dbReference>
<keyword evidence="3 6" id="KW-0812">Transmembrane</keyword>
<feature type="transmembrane region" description="Helical" evidence="6">
    <location>
        <begin position="396"/>
        <end position="415"/>
    </location>
</feature>
<feature type="transmembrane region" description="Helical" evidence="6">
    <location>
        <begin position="215"/>
        <end position="239"/>
    </location>
</feature>
<evidence type="ECO:0000313" key="9">
    <source>
        <dbReference type="Proteomes" id="UP001337655"/>
    </source>
</evidence>
<feature type="transmembrane region" description="Helical" evidence="6">
    <location>
        <begin position="96"/>
        <end position="118"/>
    </location>
</feature>
<feature type="domain" description="Major facilitator superfamily (MFS) profile" evidence="7">
    <location>
        <begin position="63"/>
        <end position="505"/>
    </location>
</feature>
<dbReference type="Gene3D" id="1.20.1250.20">
    <property type="entry name" value="MFS general substrate transporter like domains"/>
    <property type="match status" value="1"/>
</dbReference>
<keyword evidence="4 6" id="KW-1133">Transmembrane helix</keyword>
<dbReference type="Pfam" id="PF06609">
    <property type="entry name" value="TRI12"/>
    <property type="match status" value="1"/>
</dbReference>
<feature type="transmembrane region" description="Helical" evidence="6">
    <location>
        <begin position="421"/>
        <end position="440"/>
    </location>
</feature>
<dbReference type="GeneID" id="89929964"/>
<keyword evidence="9" id="KW-1185">Reference proteome</keyword>
<dbReference type="Proteomes" id="UP001337655">
    <property type="component" value="Unassembled WGS sequence"/>
</dbReference>
<feature type="transmembrane region" description="Helical" evidence="6">
    <location>
        <begin position="63"/>
        <end position="84"/>
    </location>
</feature>
<dbReference type="GO" id="GO:0022857">
    <property type="term" value="F:transmembrane transporter activity"/>
    <property type="evidence" value="ECO:0007669"/>
    <property type="project" value="InterPro"/>
</dbReference>
<accession>A0AAV9P3P1</accession>
<feature type="transmembrane region" description="Helical" evidence="6">
    <location>
        <begin position="288"/>
        <end position="305"/>
    </location>
</feature>
<dbReference type="InterPro" id="IPR036259">
    <property type="entry name" value="MFS_trans_sf"/>
</dbReference>
<keyword evidence="2" id="KW-0813">Transport</keyword>
<comment type="caution">
    <text evidence="8">The sequence shown here is derived from an EMBL/GenBank/DDBJ whole genome shotgun (WGS) entry which is preliminary data.</text>
</comment>
<dbReference type="PROSITE" id="PS00216">
    <property type="entry name" value="SUGAR_TRANSPORT_1"/>
    <property type="match status" value="1"/>
</dbReference>
<dbReference type="PROSITE" id="PS50850">
    <property type="entry name" value="MFS"/>
    <property type="match status" value="1"/>
</dbReference>
<feature type="transmembrane region" description="Helical" evidence="6">
    <location>
        <begin position="187"/>
        <end position="209"/>
    </location>
</feature>
<reference evidence="8 9" key="1">
    <citation type="submission" date="2023-08" db="EMBL/GenBank/DDBJ databases">
        <title>Black Yeasts Isolated from many extreme environments.</title>
        <authorList>
            <person name="Coleine C."/>
            <person name="Stajich J.E."/>
            <person name="Selbmann L."/>
        </authorList>
    </citation>
    <scope>NUCLEOTIDE SEQUENCE [LARGE SCALE GENOMIC DNA]</scope>
    <source>
        <strain evidence="8 9">CCFEE 5935</strain>
    </source>
</reference>
<feature type="transmembrane region" description="Helical" evidence="6">
    <location>
        <begin position="130"/>
        <end position="149"/>
    </location>
</feature>
<protein>
    <recommendedName>
        <fullName evidence="7">Major facilitator superfamily (MFS) profile domain-containing protein</fullName>
    </recommendedName>
</protein>
<name>A0AAV9P3P1_9PEZI</name>
<feature type="transmembrane region" description="Helical" evidence="6">
    <location>
        <begin position="326"/>
        <end position="348"/>
    </location>
</feature>
<feature type="transmembrane region" description="Helical" evidence="6">
    <location>
        <begin position="251"/>
        <end position="276"/>
    </location>
</feature>
<evidence type="ECO:0000313" key="8">
    <source>
        <dbReference type="EMBL" id="KAK5165709.1"/>
    </source>
</evidence>
<proteinExistence type="predicted"/>
<dbReference type="InterPro" id="IPR010573">
    <property type="entry name" value="MFS_Str1/Tri12-like"/>
</dbReference>
<dbReference type="AlphaFoldDB" id="A0AAV9P3P1"/>
<feature type="transmembrane region" description="Helical" evidence="6">
    <location>
        <begin position="452"/>
        <end position="475"/>
    </location>
</feature>
<dbReference type="GO" id="GO:0005886">
    <property type="term" value="C:plasma membrane"/>
    <property type="evidence" value="ECO:0007669"/>
    <property type="project" value="TreeGrafter"/>
</dbReference>
<evidence type="ECO:0000256" key="1">
    <source>
        <dbReference type="ARBA" id="ARBA00004141"/>
    </source>
</evidence>
<evidence type="ECO:0000256" key="5">
    <source>
        <dbReference type="ARBA" id="ARBA00023136"/>
    </source>
</evidence>
<evidence type="ECO:0000256" key="3">
    <source>
        <dbReference type="ARBA" id="ARBA00022692"/>
    </source>
</evidence>
<evidence type="ECO:0000259" key="7">
    <source>
        <dbReference type="PROSITE" id="PS50850"/>
    </source>
</evidence>
<feature type="transmembrane region" description="Helical" evidence="6">
    <location>
        <begin position="550"/>
        <end position="569"/>
    </location>
</feature>
<dbReference type="RefSeq" id="XP_064655721.1">
    <property type="nucleotide sequence ID" value="XM_064805862.1"/>
</dbReference>
<dbReference type="SUPFAM" id="SSF103473">
    <property type="entry name" value="MFS general substrate transporter"/>
    <property type="match status" value="1"/>
</dbReference>
<dbReference type="EMBL" id="JAVRRT010000015">
    <property type="protein sequence ID" value="KAK5165709.1"/>
    <property type="molecule type" value="Genomic_DNA"/>
</dbReference>
<feature type="transmembrane region" description="Helical" evidence="6">
    <location>
        <begin position="368"/>
        <end position="389"/>
    </location>
</feature>